<evidence type="ECO:0000256" key="6">
    <source>
        <dbReference type="ARBA" id="ARBA00023002"/>
    </source>
</evidence>
<dbReference type="KEGG" id="slaa:EUU25_15930"/>
<dbReference type="Gene3D" id="2.140.10.10">
    <property type="entry name" value="Quinoprotein alcohol dehydrogenase-like superfamily"/>
    <property type="match status" value="1"/>
</dbReference>
<evidence type="ECO:0000256" key="4">
    <source>
        <dbReference type="ARBA" id="ARBA00022723"/>
    </source>
</evidence>
<dbReference type="GO" id="GO:0020037">
    <property type="term" value="F:heme binding"/>
    <property type="evidence" value="ECO:0007669"/>
    <property type="project" value="InterPro"/>
</dbReference>
<evidence type="ECO:0000259" key="10">
    <source>
        <dbReference type="PROSITE" id="PS51007"/>
    </source>
</evidence>
<keyword evidence="4 8" id="KW-0479">Metal-binding</keyword>
<dbReference type="PROSITE" id="PS51007">
    <property type="entry name" value="CYTC"/>
    <property type="match status" value="1"/>
</dbReference>
<keyword evidence="6" id="KW-0560">Oxidoreductase</keyword>
<dbReference type="InterPro" id="IPR009056">
    <property type="entry name" value="Cyt_c-like_dom"/>
</dbReference>
<evidence type="ECO:0000256" key="9">
    <source>
        <dbReference type="SAM" id="SignalP"/>
    </source>
</evidence>
<evidence type="ECO:0000256" key="8">
    <source>
        <dbReference type="PROSITE-ProRule" id="PRU00433"/>
    </source>
</evidence>
<name>A0A6I6LIC2_9SPHN</name>
<evidence type="ECO:0000313" key="12">
    <source>
        <dbReference type="Proteomes" id="UP000428803"/>
    </source>
</evidence>
<proteinExistence type="inferred from homology"/>
<keyword evidence="7 8" id="KW-0408">Iron</keyword>
<dbReference type="Pfam" id="PF13360">
    <property type="entry name" value="PQQ_2"/>
    <property type="match status" value="2"/>
</dbReference>
<evidence type="ECO:0000256" key="2">
    <source>
        <dbReference type="ARBA" id="ARBA00008156"/>
    </source>
</evidence>
<evidence type="ECO:0000313" key="11">
    <source>
        <dbReference type="EMBL" id="QGY81972.1"/>
    </source>
</evidence>
<dbReference type="InterPro" id="IPR015943">
    <property type="entry name" value="WD40/YVTN_repeat-like_dom_sf"/>
</dbReference>
<keyword evidence="12" id="KW-1185">Reference proteome</keyword>
<evidence type="ECO:0000256" key="7">
    <source>
        <dbReference type="ARBA" id="ARBA00023004"/>
    </source>
</evidence>
<keyword evidence="5 9" id="KW-0732">Signal</keyword>
<keyword evidence="3 8" id="KW-0349">Heme</keyword>
<dbReference type="Pfam" id="PF13442">
    <property type="entry name" value="Cytochrome_CBB3"/>
    <property type="match status" value="1"/>
</dbReference>
<dbReference type="PROSITE" id="PS51257">
    <property type="entry name" value="PROKAR_LIPOPROTEIN"/>
    <property type="match status" value="1"/>
</dbReference>
<sequence length="607" mass="64090">MSKRLGALLAIALLAGCSSGNRGLTDADKAKAEALYQGNCAACHDAGEGGAPTRTALETRTPATILAALETGLMREQGKSISPEERTLVAEYLGAKSSKVAGQLCKGNLALGRSLWNRWGNGTDNRRYQPASLGGLTPKNIGNLELKWAFAFPNAARARSQPAVTENAIFTGSQDGRVYALDTHSGCIWWTFDADSEVRSAPTLGKDGNLYFGDFNANVYAVNATSGKLVWKESVKDHPAGTITGSPTLYGGRLYVPMSSAEVVSAMDGNYGCCTFRGGVTALDATDGDTLWRMHTTDAPQATGKNKNGVSNFGPSGAPVWSSPTVDAKRGLLYIGTGENYSSPANDKSDAIIALDLGTGRIHWVQQMLQGDAWNASCGRQAYNNNINCPKEDGPDLDFGAPPILVKAEYGRDIILAGQKSGMIYALDPDRGGKLLWQQRAGMGGFNGGVHWGMAADDTTLFAGIADTPGNKGAVGPSRQGMHAFDIATGKPLWSKIEPYVCKEDKHECRTALSAGVTLTDGIVFAGALNGILRAYASEDGRILWTTDTRRDWPTVNGVKGYGGAIDSAGPVVAGGYLIVNSGYDKFGQISGNVLLVFGPRKIGARK</sequence>
<reference evidence="12" key="1">
    <citation type="submission" date="2019-01" db="EMBL/GenBank/DDBJ databases">
        <title>Sphingorhabdus lacus sp.nov., isolated from an oligotrophic freshwater lake.</title>
        <authorList>
            <person name="Park M."/>
        </authorList>
    </citation>
    <scope>NUCLEOTIDE SEQUENCE [LARGE SCALE GENOMIC DNA]</scope>
    <source>
        <strain evidence="12">IMCC1753</strain>
    </source>
</reference>
<dbReference type="InterPro" id="IPR002372">
    <property type="entry name" value="PQQ_rpt_dom"/>
</dbReference>
<dbReference type="PANTHER" id="PTHR32303:SF10">
    <property type="entry name" value="OUTER MEMBRANE PROTEIN ASSEMBLY FACTOR BAMB"/>
    <property type="match status" value="1"/>
</dbReference>
<dbReference type="GO" id="GO:0009055">
    <property type="term" value="F:electron transfer activity"/>
    <property type="evidence" value="ECO:0007669"/>
    <property type="project" value="InterPro"/>
</dbReference>
<dbReference type="GO" id="GO:0016491">
    <property type="term" value="F:oxidoreductase activity"/>
    <property type="evidence" value="ECO:0007669"/>
    <property type="project" value="UniProtKB-KW"/>
</dbReference>
<feature type="domain" description="Cytochrome c" evidence="10">
    <location>
        <begin position="27"/>
        <end position="97"/>
    </location>
</feature>
<dbReference type="InterPro" id="IPR011047">
    <property type="entry name" value="Quinoprotein_ADH-like_sf"/>
</dbReference>
<dbReference type="PANTHER" id="PTHR32303">
    <property type="entry name" value="QUINOPROTEIN ALCOHOL DEHYDROGENASE (CYTOCHROME C)"/>
    <property type="match status" value="1"/>
</dbReference>
<feature type="signal peptide" evidence="9">
    <location>
        <begin position="1"/>
        <end position="22"/>
    </location>
</feature>
<dbReference type="InterPro" id="IPR036909">
    <property type="entry name" value="Cyt_c-like_dom_sf"/>
</dbReference>
<evidence type="ECO:0000256" key="1">
    <source>
        <dbReference type="ARBA" id="ARBA00001931"/>
    </source>
</evidence>
<evidence type="ECO:0000256" key="5">
    <source>
        <dbReference type="ARBA" id="ARBA00022729"/>
    </source>
</evidence>
<evidence type="ECO:0000256" key="3">
    <source>
        <dbReference type="ARBA" id="ARBA00022617"/>
    </source>
</evidence>
<dbReference type="OrthoDB" id="9794322at2"/>
<dbReference type="Proteomes" id="UP000428803">
    <property type="component" value="Chromosome"/>
</dbReference>
<dbReference type="SUPFAM" id="SSF50998">
    <property type="entry name" value="Quinoprotein alcohol dehydrogenase-like"/>
    <property type="match status" value="1"/>
</dbReference>
<dbReference type="RefSeq" id="WP_158902746.1">
    <property type="nucleotide sequence ID" value="NZ_CP035733.1"/>
</dbReference>
<dbReference type="SUPFAM" id="SSF46626">
    <property type="entry name" value="Cytochrome c"/>
    <property type="match status" value="1"/>
</dbReference>
<dbReference type="GO" id="GO:0046872">
    <property type="term" value="F:metal ion binding"/>
    <property type="evidence" value="ECO:0007669"/>
    <property type="project" value="UniProtKB-KW"/>
</dbReference>
<comment type="similarity">
    <text evidence="2">Belongs to the bacterial PQQ dehydrogenase family.</text>
</comment>
<dbReference type="Gene3D" id="1.10.760.10">
    <property type="entry name" value="Cytochrome c-like domain"/>
    <property type="match status" value="1"/>
</dbReference>
<comment type="cofactor">
    <cofactor evidence="1">
        <name>pyrroloquinoline quinone</name>
        <dbReference type="ChEBI" id="CHEBI:58442"/>
    </cofactor>
</comment>
<protein>
    <submittedName>
        <fullName evidence="11">Dehydrogenase</fullName>
    </submittedName>
</protein>
<dbReference type="AlphaFoldDB" id="A0A6I6LIC2"/>
<dbReference type="EMBL" id="CP035733">
    <property type="protein sequence ID" value="QGY81972.1"/>
    <property type="molecule type" value="Genomic_DNA"/>
</dbReference>
<gene>
    <name evidence="11" type="ORF">EUU25_15930</name>
</gene>
<dbReference type="Gene3D" id="2.130.10.10">
    <property type="entry name" value="YVTN repeat-like/Quinoprotein amine dehydrogenase"/>
    <property type="match status" value="1"/>
</dbReference>
<accession>A0A6I6LIC2</accession>
<organism evidence="11 12">
    <name type="scientific">Sphingorhabdus lacus</name>
    <dbReference type="NCBI Taxonomy" id="392610"/>
    <lineage>
        <taxon>Bacteria</taxon>
        <taxon>Pseudomonadati</taxon>
        <taxon>Pseudomonadota</taxon>
        <taxon>Alphaproteobacteria</taxon>
        <taxon>Sphingomonadales</taxon>
        <taxon>Sphingomonadaceae</taxon>
        <taxon>Sphingorhabdus</taxon>
    </lineage>
</organism>
<feature type="chain" id="PRO_5026252221" evidence="9">
    <location>
        <begin position="23"/>
        <end position="607"/>
    </location>
</feature>
<dbReference type="SMART" id="SM00564">
    <property type="entry name" value="PQQ"/>
    <property type="match status" value="7"/>
</dbReference>
<dbReference type="InterPro" id="IPR018391">
    <property type="entry name" value="PQQ_b-propeller_rpt"/>
</dbReference>